<dbReference type="RefSeq" id="WP_146598610.1">
    <property type="nucleotide sequence ID" value="NZ_SJPY01000001.1"/>
</dbReference>
<proteinExistence type="predicted"/>
<sequence>MNARHGFSLMELIIATAVLAGSGAALFALVGQASRFARIAEERTVALQFAESTMDEFLAGGCNSDGNLEGTFEADPRWSYVIEESAITTDNASMTSPEQSRLKRIVVSIMRVGVQDMQSEDAAIVRLVRWAMTPSESELIDEMSADSEVSSLGSDRATVSPMTEALP</sequence>
<evidence type="ECO:0000256" key="1">
    <source>
        <dbReference type="SAM" id="MobiDB-lite"/>
    </source>
</evidence>
<keyword evidence="2" id="KW-0812">Transmembrane</keyword>
<dbReference type="InterPro" id="IPR012902">
    <property type="entry name" value="N_methyl_site"/>
</dbReference>
<feature type="region of interest" description="Disordered" evidence="1">
    <location>
        <begin position="142"/>
        <end position="167"/>
    </location>
</feature>
<dbReference type="OrthoDB" id="281647at2"/>
<keyword evidence="2" id="KW-1133">Transmembrane helix</keyword>
<accession>A0A5C6EFJ1</accession>
<evidence type="ECO:0000313" key="3">
    <source>
        <dbReference type="EMBL" id="TWU46009.1"/>
    </source>
</evidence>
<dbReference type="EMBL" id="SJPY01000001">
    <property type="protein sequence ID" value="TWU46009.1"/>
    <property type="molecule type" value="Genomic_DNA"/>
</dbReference>
<name>A0A5C6EFJ1_9BACT</name>
<dbReference type="AlphaFoldDB" id="A0A5C6EFJ1"/>
<comment type="caution">
    <text evidence="3">The sequence shown here is derived from an EMBL/GenBank/DDBJ whole genome shotgun (WGS) entry which is preliminary data.</text>
</comment>
<evidence type="ECO:0000256" key="2">
    <source>
        <dbReference type="SAM" id="Phobius"/>
    </source>
</evidence>
<dbReference type="Proteomes" id="UP000315471">
    <property type="component" value="Unassembled WGS sequence"/>
</dbReference>
<keyword evidence="2" id="KW-0472">Membrane</keyword>
<evidence type="ECO:0000313" key="4">
    <source>
        <dbReference type="Proteomes" id="UP000315471"/>
    </source>
</evidence>
<dbReference type="NCBIfam" id="TIGR02532">
    <property type="entry name" value="IV_pilin_GFxxxE"/>
    <property type="match status" value="1"/>
</dbReference>
<reference evidence="3 4" key="1">
    <citation type="submission" date="2019-02" db="EMBL/GenBank/DDBJ databases">
        <title>Deep-cultivation of Planctomycetes and their phenomic and genomic characterization uncovers novel biology.</title>
        <authorList>
            <person name="Wiegand S."/>
            <person name="Jogler M."/>
            <person name="Boedeker C."/>
            <person name="Pinto D."/>
            <person name="Vollmers J."/>
            <person name="Rivas-Marin E."/>
            <person name="Kohn T."/>
            <person name="Peeters S.H."/>
            <person name="Heuer A."/>
            <person name="Rast P."/>
            <person name="Oberbeckmann S."/>
            <person name="Bunk B."/>
            <person name="Jeske O."/>
            <person name="Meyerdierks A."/>
            <person name="Storesund J.E."/>
            <person name="Kallscheuer N."/>
            <person name="Luecker S."/>
            <person name="Lage O.M."/>
            <person name="Pohl T."/>
            <person name="Merkel B.J."/>
            <person name="Hornburger P."/>
            <person name="Mueller R.-W."/>
            <person name="Bruemmer F."/>
            <person name="Labrenz M."/>
            <person name="Spormann A.M."/>
            <person name="Op Den Camp H."/>
            <person name="Overmann J."/>
            <person name="Amann R."/>
            <person name="Jetten M.S.M."/>
            <person name="Mascher T."/>
            <person name="Medema M.H."/>
            <person name="Devos D.P."/>
            <person name="Kaster A.-K."/>
            <person name="Ovreas L."/>
            <person name="Rohde M."/>
            <person name="Galperin M.Y."/>
            <person name="Jogler C."/>
        </authorList>
    </citation>
    <scope>NUCLEOTIDE SEQUENCE [LARGE SCALE GENOMIC DNA]</scope>
    <source>
        <strain evidence="3 4">Q31b</strain>
    </source>
</reference>
<keyword evidence="4" id="KW-1185">Reference proteome</keyword>
<organism evidence="3 4">
    <name type="scientific">Novipirellula aureliae</name>
    <dbReference type="NCBI Taxonomy" id="2527966"/>
    <lineage>
        <taxon>Bacteria</taxon>
        <taxon>Pseudomonadati</taxon>
        <taxon>Planctomycetota</taxon>
        <taxon>Planctomycetia</taxon>
        <taxon>Pirellulales</taxon>
        <taxon>Pirellulaceae</taxon>
        <taxon>Novipirellula</taxon>
    </lineage>
</organism>
<gene>
    <name evidence="3" type="ORF">Q31b_11870</name>
</gene>
<feature type="transmembrane region" description="Helical" evidence="2">
    <location>
        <begin position="12"/>
        <end position="30"/>
    </location>
</feature>
<protein>
    <submittedName>
        <fullName evidence="3">Uncharacterized protein</fullName>
    </submittedName>
</protein>